<feature type="region of interest" description="Disordered" evidence="2">
    <location>
        <begin position="475"/>
        <end position="495"/>
    </location>
</feature>
<feature type="domain" description="LytR/CpsA/Psr regulator C-terminal" evidence="5">
    <location>
        <begin position="421"/>
        <end position="505"/>
    </location>
</feature>
<accession>A0A949N4A5</accession>
<feature type="compositionally biased region" description="Low complexity" evidence="2">
    <location>
        <begin position="1"/>
        <end position="10"/>
    </location>
</feature>
<protein>
    <submittedName>
        <fullName evidence="6">LCP family protein</fullName>
    </submittedName>
</protein>
<proteinExistence type="inferred from homology"/>
<dbReference type="Proteomes" id="UP000694501">
    <property type="component" value="Unassembled WGS sequence"/>
</dbReference>
<evidence type="ECO:0000259" key="5">
    <source>
        <dbReference type="Pfam" id="PF13399"/>
    </source>
</evidence>
<evidence type="ECO:0000256" key="2">
    <source>
        <dbReference type="SAM" id="MobiDB-lite"/>
    </source>
</evidence>
<feature type="compositionally biased region" description="Gly residues" evidence="2">
    <location>
        <begin position="36"/>
        <end position="46"/>
    </location>
</feature>
<sequence>MSAGGISEGPRPGRGRRRAPRRAESGQRRAARPESGAGGAAGGADDAGGRGRAAAGSRRGRRAQQTRLTRRGRIVAWTCAVLAVLVVVGGGAATWIYQKLDGNINEADIDGRLGDNRPVSLSPGAKNILVVGSDSRDGTDGKYGKGFETMQSDTLMVVHISADRDWASVVSLPRDSWVEIPSCDKGNGNDSKSHHSKINESFAIGGMDGDIAGAAACTIRTVEHNTGLRMDHFMSMDFQGFKGMVDALDGVEVCPEEPIDDKKAHLKLPAGCQNIKGEDALGYVRARYSVGDGSDTSRIGRQQEFMDALAAKAKSKLTNGKAMYSFMEAFTGSLTTDPKLAGVRPLYDLAREVQGIPTKRLTFLTVPNYPRERDVPTDRANVVWQYPQAETLFTSLAKDKPISKKKLEQSAEETAALTPSQIRVNVLNGTDTAGKAAEVAEQLRAAGFQVATTGNAPTPTDRTTISYPQGLRSHASVLSGRVPGSDTKAGGGVPGGLTLTIGDDFRGLRS</sequence>
<dbReference type="NCBIfam" id="TIGR00350">
    <property type="entry name" value="lytR_cpsA_psr"/>
    <property type="match status" value="1"/>
</dbReference>
<keyword evidence="7" id="KW-1185">Reference proteome</keyword>
<dbReference type="InterPro" id="IPR004474">
    <property type="entry name" value="LytR_CpsA_psr"/>
</dbReference>
<comment type="caution">
    <text evidence="6">The sequence shown here is derived from an EMBL/GenBank/DDBJ whole genome shotgun (WGS) entry which is preliminary data.</text>
</comment>
<dbReference type="AlphaFoldDB" id="A0A949N4A5"/>
<evidence type="ECO:0000259" key="4">
    <source>
        <dbReference type="Pfam" id="PF03816"/>
    </source>
</evidence>
<dbReference type="Gene3D" id="3.30.70.2390">
    <property type="match status" value="1"/>
</dbReference>
<comment type="similarity">
    <text evidence="1">Belongs to the LytR/CpsA/Psr (LCP) family.</text>
</comment>
<dbReference type="Pfam" id="PF03816">
    <property type="entry name" value="LytR_cpsA_psr"/>
    <property type="match status" value="1"/>
</dbReference>
<dbReference type="InterPro" id="IPR027381">
    <property type="entry name" value="LytR/CpsA/Psr_C"/>
</dbReference>
<keyword evidence="3" id="KW-0472">Membrane</keyword>
<dbReference type="Pfam" id="PF13399">
    <property type="entry name" value="LytR_C"/>
    <property type="match status" value="1"/>
</dbReference>
<keyword evidence="3" id="KW-0812">Transmembrane</keyword>
<evidence type="ECO:0000313" key="7">
    <source>
        <dbReference type="Proteomes" id="UP000694501"/>
    </source>
</evidence>
<feature type="region of interest" description="Disordered" evidence="2">
    <location>
        <begin position="1"/>
        <end position="68"/>
    </location>
</feature>
<gene>
    <name evidence="6" type="ORF">JGS22_008775</name>
</gene>
<dbReference type="EMBL" id="JAELVF020000001">
    <property type="protein sequence ID" value="MBU7597709.1"/>
    <property type="molecule type" value="Genomic_DNA"/>
</dbReference>
<keyword evidence="3" id="KW-1133">Transmembrane helix</keyword>
<dbReference type="InterPro" id="IPR050922">
    <property type="entry name" value="LytR/CpsA/Psr_CW_biosynth"/>
</dbReference>
<feature type="compositionally biased region" description="Basic residues" evidence="2">
    <location>
        <begin position="58"/>
        <end position="68"/>
    </location>
</feature>
<evidence type="ECO:0000256" key="1">
    <source>
        <dbReference type="ARBA" id="ARBA00006068"/>
    </source>
</evidence>
<dbReference type="Gene3D" id="3.40.630.190">
    <property type="entry name" value="LCP protein"/>
    <property type="match status" value="1"/>
</dbReference>
<reference evidence="6" key="1">
    <citation type="submission" date="2021-06" db="EMBL/GenBank/DDBJ databases">
        <title>Sequencing of actinobacteria type strains.</title>
        <authorList>
            <person name="Nguyen G.-S."/>
            <person name="Wentzel A."/>
        </authorList>
    </citation>
    <scope>NUCLEOTIDE SEQUENCE</scope>
    <source>
        <strain evidence="6">P38-E01</strain>
    </source>
</reference>
<evidence type="ECO:0000313" key="6">
    <source>
        <dbReference type="EMBL" id="MBU7597709.1"/>
    </source>
</evidence>
<dbReference type="PANTHER" id="PTHR33392:SF6">
    <property type="entry name" value="POLYISOPRENYL-TEICHOIC ACID--PEPTIDOGLYCAN TEICHOIC ACID TRANSFERASE TAGU"/>
    <property type="match status" value="1"/>
</dbReference>
<feature type="domain" description="Cell envelope-related transcriptional attenuator" evidence="4">
    <location>
        <begin position="152"/>
        <end position="314"/>
    </location>
</feature>
<dbReference type="PANTHER" id="PTHR33392">
    <property type="entry name" value="POLYISOPRENYL-TEICHOIC ACID--PEPTIDOGLYCAN TEICHOIC ACID TRANSFERASE TAGU"/>
    <property type="match status" value="1"/>
</dbReference>
<evidence type="ECO:0000256" key="3">
    <source>
        <dbReference type="SAM" id="Phobius"/>
    </source>
</evidence>
<feature type="transmembrane region" description="Helical" evidence="3">
    <location>
        <begin position="74"/>
        <end position="97"/>
    </location>
</feature>
<name>A0A949N4A5_9ACTN</name>
<dbReference type="RefSeq" id="WP_211042249.1">
    <property type="nucleotide sequence ID" value="NZ_JAELVF020000001.1"/>
</dbReference>
<organism evidence="6 7">
    <name type="scientific">Streptomyces tardus</name>
    <dbReference type="NCBI Taxonomy" id="2780544"/>
    <lineage>
        <taxon>Bacteria</taxon>
        <taxon>Bacillati</taxon>
        <taxon>Actinomycetota</taxon>
        <taxon>Actinomycetes</taxon>
        <taxon>Kitasatosporales</taxon>
        <taxon>Streptomycetaceae</taxon>
        <taxon>Streptomyces</taxon>
    </lineage>
</organism>